<gene>
    <name evidence="1" type="ORF">EGYM00163_LOCUS22024</name>
</gene>
<evidence type="ECO:0000313" key="1">
    <source>
        <dbReference type="EMBL" id="CAE0810877.1"/>
    </source>
</evidence>
<proteinExistence type="predicted"/>
<dbReference type="Gene3D" id="2.60.120.620">
    <property type="entry name" value="q2cbj1_9rhob like domain"/>
    <property type="match status" value="1"/>
</dbReference>
<evidence type="ECO:0008006" key="2">
    <source>
        <dbReference type="Google" id="ProtNLM"/>
    </source>
</evidence>
<dbReference type="SUPFAM" id="SSF51197">
    <property type="entry name" value="Clavaminate synthase-like"/>
    <property type="match status" value="1"/>
</dbReference>
<dbReference type="PANTHER" id="PTHR31630:SF10">
    <property type="entry name" value="PHYTANOYL-COA DIOXYGENASE"/>
    <property type="match status" value="1"/>
</dbReference>
<sequence>MRDAQQSPCERIVPRDAVPLEATGQWLGRLREQGFAVIKDIASEEQVTEGKALLWDWLESLGSGISRHNPTTWGNANWPGPLALGFAPTHGGGQCQAAWHFRGLPRVKEAFAAIWETNDLICSLDSPILWRPWWAGAPQRAGDVTWEPRTEGLHCDQNPHTRRGFHCVQGMIPLCAVTPDIGGLEVVPRTHDDATQAYLREEYSVRAGIDWLRLHPADKFQGQGMLVIAHPGDLILWDSRLIHGGRSGPGVQGEVAEGEENAMAPDLARCAMTVCMVPRAKASAEVLERRRTAVEMGLTLSHWPQKFDPQAFGNSSGTNIAFRYAQPQLTDAQRSVL</sequence>
<name>A0A7S4FS27_9EUGL</name>
<dbReference type="Pfam" id="PF05721">
    <property type="entry name" value="PhyH"/>
    <property type="match status" value="1"/>
</dbReference>
<organism evidence="1">
    <name type="scientific">Eutreptiella gymnastica</name>
    <dbReference type="NCBI Taxonomy" id="73025"/>
    <lineage>
        <taxon>Eukaryota</taxon>
        <taxon>Discoba</taxon>
        <taxon>Euglenozoa</taxon>
        <taxon>Euglenida</taxon>
        <taxon>Spirocuta</taxon>
        <taxon>Euglenophyceae</taxon>
        <taxon>Eutreptiales</taxon>
        <taxon>Eutreptiaceae</taxon>
        <taxon>Eutreptiella</taxon>
    </lineage>
</organism>
<accession>A0A7S4FS27</accession>
<reference evidence="1" key="1">
    <citation type="submission" date="2021-01" db="EMBL/GenBank/DDBJ databases">
        <authorList>
            <person name="Corre E."/>
            <person name="Pelletier E."/>
            <person name="Niang G."/>
            <person name="Scheremetjew M."/>
            <person name="Finn R."/>
            <person name="Kale V."/>
            <person name="Holt S."/>
            <person name="Cochrane G."/>
            <person name="Meng A."/>
            <person name="Brown T."/>
            <person name="Cohen L."/>
        </authorList>
    </citation>
    <scope>NUCLEOTIDE SEQUENCE</scope>
    <source>
        <strain evidence="1">CCMP1594</strain>
    </source>
</reference>
<protein>
    <recommendedName>
        <fullName evidence="2">Phytanoyl-CoA dioxygenase</fullName>
    </recommendedName>
</protein>
<dbReference type="EMBL" id="HBJA01062292">
    <property type="protein sequence ID" value="CAE0810877.1"/>
    <property type="molecule type" value="Transcribed_RNA"/>
</dbReference>
<dbReference type="AlphaFoldDB" id="A0A7S4FS27"/>
<dbReference type="InterPro" id="IPR008775">
    <property type="entry name" value="Phytyl_CoA_dOase-like"/>
</dbReference>
<dbReference type="PANTHER" id="PTHR31630">
    <property type="entry name" value="PHYTANOYL-COA DIOXYGENASE-RELATED-RELATED"/>
    <property type="match status" value="1"/>
</dbReference>